<protein>
    <submittedName>
        <fullName evidence="2">Uncharacterized protein</fullName>
    </submittedName>
</protein>
<dbReference type="Proteomes" id="UP000215694">
    <property type="component" value="Unassembled WGS sequence"/>
</dbReference>
<reference evidence="2 3" key="1">
    <citation type="journal article" date="2017" name="Genome Announc.">
        <title>Draft Genome Sequence of Romboutsia weinsteinii sp. nov. Strain CCRI-19649(T) Isolated from Surface Water.</title>
        <authorList>
            <person name="Maheux A.F."/>
            <person name="Boudreau D.K."/>
            <person name="Berube E."/>
            <person name="Boissinot M."/>
            <person name="Cantin P."/>
            <person name="Raymond F."/>
            <person name="Corbeil J."/>
            <person name="Omar R.F."/>
            <person name="Bergeron M.G."/>
        </authorList>
    </citation>
    <scope>NUCLEOTIDE SEQUENCE [LARGE SCALE GENOMIC DNA]</scope>
    <source>
        <strain evidence="2 3">CCRI-19649</strain>
    </source>
</reference>
<accession>A0A371J057</accession>
<evidence type="ECO:0000256" key="1">
    <source>
        <dbReference type="SAM" id="Phobius"/>
    </source>
</evidence>
<name>A0A371J057_9FIRM</name>
<keyword evidence="3" id="KW-1185">Reference proteome</keyword>
<comment type="caution">
    <text evidence="2">The sequence shown here is derived from an EMBL/GenBank/DDBJ whole genome shotgun (WGS) entry which is preliminary data.</text>
</comment>
<dbReference type="AlphaFoldDB" id="A0A371J057"/>
<gene>
    <name evidence="2" type="ORF">CHL78_014825</name>
</gene>
<feature type="transmembrane region" description="Helical" evidence="1">
    <location>
        <begin position="26"/>
        <end position="45"/>
    </location>
</feature>
<keyword evidence="1" id="KW-0472">Membrane</keyword>
<dbReference type="RefSeq" id="WP_094367286.1">
    <property type="nucleotide sequence ID" value="NZ_NOJY02000034.1"/>
</dbReference>
<proteinExistence type="predicted"/>
<evidence type="ECO:0000313" key="3">
    <source>
        <dbReference type="Proteomes" id="UP000215694"/>
    </source>
</evidence>
<keyword evidence="1" id="KW-1133">Transmembrane helix</keyword>
<dbReference type="EMBL" id="NOJY02000034">
    <property type="protein sequence ID" value="RDY26149.1"/>
    <property type="molecule type" value="Genomic_DNA"/>
</dbReference>
<organism evidence="2 3">
    <name type="scientific">Romboutsia weinsteinii</name>
    <dbReference type="NCBI Taxonomy" id="2020949"/>
    <lineage>
        <taxon>Bacteria</taxon>
        <taxon>Bacillati</taxon>
        <taxon>Bacillota</taxon>
        <taxon>Clostridia</taxon>
        <taxon>Peptostreptococcales</taxon>
        <taxon>Peptostreptococcaceae</taxon>
        <taxon>Romboutsia</taxon>
    </lineage>
</organism>
<feature type="transmembrane region" description="Helical" evidence="1">
    <location>
        <begin position="129"/>
        <end position="151"/>
    </location>
</feature>
<feature type="transmembrane region" description="Helical" evidence="1">
    <location>
        <begin position="57"/>
        <end position="75"/>
    </location>
</feature>
<dbReference type="OrthoDB" id="1753090at2"/>
<keyword evidence="1" id="KW-0812">Transmembrane</keyword>
<evidence type="ECO:0000313" key="2">
    <source>
        <dbReference type="EMBL" id="RDY26149.1"/>
    </source>
</evidence>
<sequence length="189" mass="20997">MKCSRIKSLFIELINDWNKINLSAKALLYIGFLLLISCLYVIFTASIVNEYTKSIEVTLRAGLSSIFGFILSSNLKCEKSNSLSNNIDSSSVVTIENTDKTHNTKLNINSYDTKCESEINNYNYREGNVAQILIALAISIISLLALIYLYMIHMNDAVVPLDKINGVGQLRDLLCSSIGFLLGEASIKK</sequence>